<evidence type="ECO:0000256" key="6">
    <source>
        <dbReference type="SAM" id="MobiDB-lite"/>
    </source>
</evidence>
<evidence type="ECO:0000313" key="8">
    <source>
        <dbReference type="EMBL" id="KAH8703624.1"/>
    </source>
</evidence>
<dbReference type="EMBL" id="JAJTJA010000002">
    <property type="protein sequence ID" value="KAH8703624.1"/>
    <property type="molecule type" value="Genomic_DNA"/>
</dbReference>
<feature type="non-terminal residue" evidence="8">
    <location>
        <position position="590"/>
    </location>
</feature>
<dbReference type="PANTHER" id="PTHR47424:SF5">
    <property type="entry name" value="ZN(II)2CYS6 TRANSCRIPTION FACTOR (EUROFUNG)"/>
    <property type="match status" value="1"/>
</dbReference>
<organism evidence="8 9">
    <name type="scientific">Talaromyces proteolyticus</name>
    <dbReference type="NCBI Taxonomy" id="1131652"/>
    <lineage>
        <taxon>Eukaryota</taxon>
        <taxon>Fungi</taxon>
        <taxon>Dikarya</taxon>
        <taxon>Ascomycota</taxon>
        <taxon>Pezizomycotina</taxon>
        <taxon>Eurotiomycetes</taxon>
        <taxon>Eurotiomycetidae</taxon>
        <taxon>Eurotiales</taxon>
        <taxon>Trichocomaceae</taxon>
        <taxon>Talaromyces</taxon>
        <taxon>Talaromyces sect. Bacilispori</taxon>
    </lineage>
</organism>
<evidence type="ECO:0000256" key="5">
    <source>
        <dbReference type="ARBA" id="ARBA00023242"/>
    </source>
</evidence>
<dbReference type="InterPro" id="IPR001138">
    <property type="entry name" value="Zn2Cys6_DnaBD"/>
</dbReference>
<keyword evidence="3" id="KW-0238">DNA-binding</keyword>
<dbReference type="GO" id="GO:0006351">
    <property type="term" value="P:DNA-templated transcription"/>
    <property type="evidence" value="ECO:0007669"/>
    <property type="project" value="InterPro"/>
</dbReference>
<dbReference type="Pfam" id="PF04082">
    <property type="entry name" value="Fungal_trans"/>
    <property type="match status" value="1"/>
</dbReference>
<feature type="compositionally biased region" description="Polar residues" evidence="6">
    <location>
        <begin position="189"/>
        <end position="198"/>
    </location>
</feature>
<protein>
    <submittedName>
        <fullName evidence="8">Fungal-specific transcription factor domain-containing protein</fullName>
    </submittedName>
</protein>
<dbReference type="Proteomes" id="UP001201262">
    <property type="component" value="Unassembled WGS sequence"/>
</dbReference>
<name>A0AAD4Q4Z2_9EURO</name>
<dbReference type="CDD" id="cd00067">
    <property type="entry name" value="GAL4"/>
    <property type="match status" value="1"/>
</dbReference>
<comment type="caution">
    <text evidence="8">The sequence shown here is derived from an EMBL/GenBank/DDBJ whole genome shotgun (WGS) entry which is preliminary data.</text>
</comment>
<dbReference type="Pfam" id="PF00172">
    <property type="entry name" value="Zn_clus"/>
    <property type="match status" value="1"/>
</dbReference>
<gene>
    <name evidence="8" type="ORF">BGW36DRAFT_260175</name>
</gene>
<dbReference type="InterPro" id="IPR051127">
    <property type="entry name" value="Fungal_SecMet_Regulators"/>
</dbReference>
<dbReference type="InterPro" id="IPR007219">
    <property type="entry name" value="XnlR_reg_dom"/>
</dbReference>
<keyword evidence="5" id="KW-0539">Nucleus</keyword>
<dbReference type="GO" id="GO:0000981">
    <property type="term" value="F:DNA-binding transcription factor activity, RNA polymerase II-specific"/>
    <property type="evidence" value="ECO:0007669"/>
    <property type="project" value="InterPro"/>
</dbReference>
<evidence type="ECO:0000259" key="7">
    <source>
        <dbReference type="PROSITE" id="PS50048"/>
    </source>
</evidence>
<feature type="non-terminal residue" evidence="8">
    <location>
        <position position="1"/>
    </location>
</feature>
<dbReference type="InterPro" id="IPR036864">
    <property type="entry name" value="Zn2-C6_fun-type_DNA-bd_sf"/>
</dbReference>
<proteinExistence type="predicted"/>
<keyword evidence="9" id="KW-1185">Reference proteome</keyword>
<dbReference type="GeneID" id="70240351"/>
<reference evidence="8" key="1">
    <citation type="submission" date="2021-12" db="EMBL/GenBank/DDBJ databases">
        <title>Convergent genome expansion in fungi linked to evolution of root-endophyte symbiosis.</title>
        <authorList>
            <consortium name="DOE Joint Genome Institute"/>
            <person name="Ke Y.-H."/>
            <person name="Bonito G."/>
            <person name="Liao H.-L."/>
            <person name="Looney B."/>
            <person name="Rojas-Flechas A."/>
            <person name="Nash J."/>
            <person name="Hameed K."/>
            <person name="Schadt C."/>
            <person name="Martin F."/>
            <person name="Crous P.W."/>
            <person name="Miettinen O."/>
            <person name="Magnuson J.K."/>
            <person name="Labbe J."/>
            <person name="Jacobson D."/>
            <person name="Doktycz M.J."/>
            <person name="Veneault-Fourrey C."/>
            <person name="Kuo A."/>
            <person name="Mondo S."/>
            <person name="Calhoun S."/>
            <person name="Riley R."/>
            <person name="Ohm R."/>
            <person name="LaButti K."/>
            <person name="Andreopoulos B."/>
            <person name="Pangilinan J."/>
            <person name="Nolan M."/>
            <person name="Tritt A."/>
            <person name="Clum A."/>
            <person name="Lipzen A."/>
            <person name="Daum C."/>
            <person name="Barry K."/>
            <person name="Grigoriev I.V."/>
            <person name="Vilgalys R."/>
        </authorList>
    </citation>
    <scope>NUCLEOTIDE SEQUENCE</scope>
    <source>
        <strain evidence="8">PMI_201</strain>
    </source>
</reference>
<dbReference type="GO" id="GO:0008270">
    <property type="term" value="F:zinc ion binding"/>
    <property type="evidence" value="ECO:0007669"/>
    <property type="project" value="InterPro"/>
</dbReference>
<sequence>ACTECKRRKVKCDGTEPCFYCRWYKHPERCAYPQPAPRPSLTRKSLDTLRSRLANSTDVLKRLFPTSTLDDLVPLSREALLALLDNDQSGNHSPTATPTAAVAAPASSTDINISQSPEGSRGSRDFEYNESIENLEETEAVADDVNALFLKPDRTSSYVGASSATAGLRTLLKIAPDLRFIKPKLPHRANSQESNNNLRADPSQVIERSGESRAPRDLRSLVDAYFWHVHSSTPILDEFQFRTTFESRERKDPTWFALLHMVCALGTIAHTTSDSNEDIYHYKIAKSYLSLDSFGSGHIDTLQALILMAGWYLHYRNRPNMASALMGAVFRMAHALGLHKELPGNETARDKHQRELRRRIWWSLVVLDTGEGTTLGRVSKTELFNSEVKLPRNINDHVRGLPRIACSFSRQASKIQERLISSPCLEFNETLALDAHLVYWFESIPFLNNPELLPECLQQPRLSTKWKYQNLRIILHRPTLMEATLRHIPFQELQGEQKVCVRKCQSLAGKAIENIASEWTQNQYSGWPAVWFLFQACTIPLLSLYGFNDDLENTEGWKKQVERAIKLFEEMKPWSIAAHQTHVFVSLLYE</sequence>
<keyword evidence="1" id="KW-0479">Metal-binding</keyword>
<dbReference type="RefSeq" id="XP_046076642.1">
    <property type="nucleotide sequence ID" value="XM_046210064.1"/>
</dbReference>
<dbReference type="SUPFAM" id="SSF57701">
    <property type="entry name" value="Zn2/Cys6 DNA-binding domain"/>
    <property type="match status" value="1"/>
</dbReference>
<dbReference type="AlphaFoldDB" id="A0AAD4Q4Z2"/>
<evidence type="ECO:0000313" key="9">
    <source>
        <dbReference type="Proteomes" id="UP001201262"/>
    </source>
</evidence>
<dbReference type="PANTHER" id="PTHR47424">
    <property type="entry name" value="REGULATORY PROTEIN GAL4"/>
    <property type="match status" value="1"/>
</dbReference>
<dbReference type="GO" id="GO:0000435">
    <property type="term" value="P:positive regulation of transcription from RNA polymerase II promoter by galactose"/>
    <property type="evidence" value="ECO:0007669"/>
    <property type="project" value="TreeGrafter"/>
</dbReference>
<evidence type="ECO:0000256" key="2">
    <source>
        <dbReference type="ARBA" id="ARBA00023015"/>
    </source>
</evidence>
<dbReference type="PROSITE" id="PS00463">
    <property type="entry name" value="ZN2_CY6_FUNGAL_1"/>
    <property type="match status" value="1"/>
</dbReference>
<keyword evidence="4" id="KW-0804">Transcription</keyword>
<evidence type="ECO:0000256" key="1">
    <source>
        <dbReference type="ARBA" id="ARBA00022723"/>
    </source>
</evidence>
<dbReference type="GO" id="GO:0000978">
    <property type="term" value="F:RNA polymerase II cis-regulatory region sequence-specific DNA binding"/>
    <property type="evidence" value="ECO:0007669"/>
    <property type="project" value="TreeGrafter"/>
</dbReference>
<dbReference type="PROSITE" id="PS50048">
    <property type="entry name" value="ZN2_CY6_FUNGAL_2"/>
    <property type="match status" value="1"/>
</dbReference>
<dbReference type="Gene3D" id="4.10.240.10">
    <property type="entry name" value="Zn(2)-C6 fungal-type DNA-binding domain"/>
    <property type="match status" value="1"/>
</dbReference>
<dbReference type="GO" id="GO:0005634">
    <property type="term" value="C:nucleus"/>
    <property type="evidence" value="ECO:0007669"/>
    <property type="project" value="TreeGrafter"/>
</dbReference>
<keyword evidence="2" id="KW-0805">Transcription regulation</keyword>
<evidence type="ECO:0000256" key="4">
    <source>
        <dbReference type="ARBA" id="ARBA00023163"/>
    </source>
</evidence>
<accession>A0AAD4Q4Z2</accession>
<feature type="domain" description="Zn(2)-C6 fungal-type" evidence="7">
    <location>
        <begin position="1"/>
        <end position="32"/>
    </location>
</feature>
<dbReference type="CDD" id="cd12148">
    <property type="entry name" value="fungal_TF_MHR"/>
    <property type="match status" value="1"/>
</dbReference>
<dbReference type="SMART" id="SM00906">
    <property type="entry name" value="Fungal_trans"/>
    <property type="match status" value="1"/>
</dbReference>
<feature type="region of interest" description="Disordered" evidence="6">
    <location>
        <begin position="88"/>
        <end position="125"/>
    </location>
</feature>
<feature type="compositionally biased region" description="Low complexity" evidence="6">
    <location>
        <begin position="93"/>
        <end position="109"/>
    </location>
</feature>
<evidence type="ECO:0000256" key="3">
    <source>
        <dbReference type="ARBA" id="ARBA00023125"/>
    </source>
</evidence>
<dbReference type="SMART" id="SM00066">
    <property type="entry name" value="GAL4"/>
    <property type="match status" value="1"/>
</dbReference>
<feature type="region of interest" description="Disordered" evidence="6">
    <location>
        <begin position="186"/>
        <end position="212"/>
    </location>
</feature>